<dbReference type="STRING" id="1505907.TEU_08220"/>
<dbReference type="InterPro" id="IPR008271">
    <property type="entry name" value="Ser/Thr_kinase_AS"/>
</dbReference>
<dbReference type="InterPro" id="IPR045269">
    <property type="entry name" value="Atg1-like"/>
</dbReference>
<dbReference type="InterPro" id="IPR000719">
    <property type="entry name" value="Prot_kinase_dom"/>
</dbReference>
<dbReference type="InterPro" id="IPR017441">
    <property type="entry name" value="Protein_kinase_ATP_BS"/>
</dbReference>
<accession>A0A097QV13</accession>
<dbReference type="SUPFAM" id="SSF56112">
    <property type="entry name" value="Protein kinase-like (PK-like)"/>
    <property type="match status" value="1"/>
</dbReference>
<dbReference type="PROSITE" id="PS00108">
    <property type="entry name" value="PROTEIN_KINASE_ST"/>
    <property type="match status" value="1"/>
</dbReference>
<keyword evidence="5" id="KW-0418">Kinase</keyword>
<name>A0A097QV13_9EURY</name>
<dbReference type="HOGENOM" id="CLU_035393_0_0_2"/>
<keyword evidence="5" id="KW-0723">Serine/threonine-protein kinase</keyword>
<keyword evidence="2" id="KW-0067">ATP-binding</keyword>
<organism evidence="5 6">
    <name type="scientific">Thermococcus eurythermalis</name>
    <dbReference type="NCBI Taxonomy" id="1505907"/>
    <lineage>
        <taxon>Archaea</taxon>
        <taxon>Methanobacteriati</taxon>
        <taxon>Methanobacteriota</taxon>
        <taxon>Thermococci</taxon>
        <taxon>Thermococcales</taxon>
        <taxon>Thermococcaceae</taxon>
        <taxon>Thermococcus</taxon>
    </lineage>
</organism>
<dbReference type="EMBL" id="CP008887">
    <property type="protein sequence ID" value="AIU70316.1"/>
    <property type="molecule type" value="Genomic_DNA"/>
</dbReference>
<dbReference type="CDD" id="cd14014">
    <property type="entry name" value="STKc_PknB_like"/>
    <property type="match status" value="1"/>
</dbReference>
<evidence type="ECO:0000256" key="3">
    <source>
        <dbReference type="SAM" id="Coils"/>
    </source>
</evidence>
<keyword evidence="6" id="KW-1185">Reference proteome</keyword>
<evidence type="ECO:0000313" key="5">
    <source>
        <dbReference type="EMBL" id="AIU70316.1"/>
    </source>
</evidence>
<evidence type="ECO:0000256" key="2">
    <source>
        <dbReference type="ARBA" id="ARBA00022840"/>
    </source>
</evidence>
<dbReference type="GO" id="GO:0005524">
    <property type="term" value="F:ATP binding"/>
    <property type="evidence" value="ECO:0007669"/>
    <property type="project" value="UniProtKB-KW"/>
</dbReference>
<evidence type="ECO:0000256" key="1">
    <source>
        <dbReference type="ARBA" id="ARBA00022741"/>
    </source>
</evidence>
<dbReference type="Gene3D" id="3.30.200.20">
    <property type="entry name" value="Phosphorylase Kinase, domain 1"/>
    <property type="match status" value="1"/>
</dbReference>
<feature type="domain" description="Protein kinase" evidence="4">
    <location>
        <begin position="4"/>
        <end position="265"/>
    </location>
</feature>
<dbReference type="GO" id="GO:0004674">
    <property type="term" value="F:protein serine/threonine kinase activity"/>
    <property type="evidence" value="ECO:0007669"/>
    <property type="project" value="UniProtKB-KW"/>
</dbReference>
<dbReference type="AlphaFoldDB" id="A0A097QV13"/>
<dbReference type="Gene3D" id="1.10.510.10">
    <property type="entry name" value="Transferase(Phosphotransferase) domain 1"/>
    <property type="match status" value="1"/>
</dbReference>
<gene>
    <name evidence="5" type="ORF">TEU_08220</name>
</gene>
<keyword evidence="3" id="KW-0175">Coiled coil</keyword>
<keyword evidence="1" id="KW-0547">Nucleotide-binding</keyword>
<keyword evidence="5" id="KW-0808">Transferase</keyword>
<feature type="coiled-coil region" evidence="3">
    <location>
        <begin position="258"/>
        <end position="292"/>
    </location>
</feature>
<dbReference type="PROSITE" id="PS50011">
    <property type="entry name" value="PROTEIN_KINASE_DOM"/>
    <property type="match status" value="1"/>
</dbReference>
<dbReference type="KEGG" id="teu:TEU_08220"/>
<evidence type="ECO:0000259" key="4">
    <source>
        <dbReference type="PROSITE" id="PS50011"/>
    </source>
</evidence>
<sequence length="386" mass="44248">MDRYEPLEFLGEGGFAKVFKVKRKKDGKTVALKIPRIDEKTSKTFLREVSTWFQLNHPNVVKLYDADILPVPHLEMEFVEGAEVDGKLVRTLEELPKPVDEKTALGLIKGIAEGLKHAHSKGIVHRDLKPGNILLKANLTPKITDWGLAKIGTMSSGRSVMGYTPLYAAPEHLMPSRFGSTDHRTDVWQLGTIFYELLTGRVPFEGYTYEEVFGKITDENYRHKPPSDFNPALAKYDGLFEKLLAKRKEDRYGSVEEFLEDLEKLRESERRREELESQVDELKKTLTRSVEALKKSRSADETLKNRRLVVETLGRLALAYAELNRKAELLNTLNDLKFYTVQNINDLTKAITIVETLLRENLPVEKDFVERLKVLVHNIKRENEAN</sequence>
<proteinExistence type="predicted"/>
<dbReference type="PANTHER" id="PTHR24348">
    <property type="entry name" value="SERINE/THREONINE-PROTEIN KINASE UNC-51-RELATED"/>
    <property type="match status" value="1"/>
</dbReference>
<protein>
    <submittedName>
        <fullName evidence="5">Serine/threonine protein kinase</fullName>
    </submittedName>
</protein>
<dbReference type="PANTHER" id="PTHR24348:SF68">
    <property type="entry name" value="SERINE_THREONINE-PROTEIN KINASE ATG1C"/>
    <property type="match status" value="1"/>
</dbReference>
<dbReference type="Proteomes" id="UP000029980">
    <property type="component" value="Chromosome"/>
</dbReference>
<dbReference type="PROSITE" id="PS00107">
    <property type="entry name" value="PROTEIN_KINASE_ATP"/>
    <property type="match status" value="1"/>
</dbReference>
<dbReference type="InterPro" id="IPR011009">
    <property type="entry name" value="Kinase-like_dom_sf"/>
</dbReference>
<dbReference type="Pfam" id="PF00069">
    <property type="entry name" value="Pkinase"/>
    <property type="match status" value="1"/>
</dbReference>
<dbReference type="GO" id="GO:0005737">
    <property type="term" value="C:cytoplasm"/>
    <property type="evidence" value="ECO:0007669"/>
    <property type="project" value="TreeGrafter"/>
</dbReference>
<reference evidence="5 6" key="1">
    <citation type="journal article" date="2015" name="Int. J. Syst. Evol. Microbiol.">
        <title>Thermococcus eurythermalis sp. nov., a conditional piezophilic hyperthermophilic archaeon with a wide temperature range isolated from an oil-immersed chimney in the Guaymas Basin.</title>
        <authorList>
            <person name="Zhao W."/>
            <person name="Zeng X."/>
            <person name="Xiao X."/>
        </authorList>
    </citation>
    <scope>NUCLEOTIDE SEQUENCE [LARGE SCALE GENOMIC DNA]</scope>
    <source>
        <strain evidence="5 6">A501</strain>
    </source>
</reference>
<evidence type="ECO:0000313" key="6">
    <source>
        <dbReference type="Proteomes" id="UP000029980"/>
    </source>
</evidence>
<dbReference type="SMART" id="SM00220">
    <property type="entry name" value="S_TKc"/>
    <property type="match status" value="1"/>
</dbReference>